<accession>A0AAX2ZJD9</accession>
<protein>
    <recommendedName>
        <fullName evidence="4 12">Trigger factor</fullName>
        <shortName evidence="12">TF</shortName>
        <ecNumber evidence="3 12">5.2.1.8</ecNumber>
    </recommendedName>
    <alternativeName>
        <fullName evidence="11 12">PPIase</fullName>
    </alternativeName>
</protein>
<keyword evidence="9 12" id="KW-0131">Cell cycle</keyword>
<keyword evidence="6 12" id="KW-0697">Rotamase</keyword>
<dbReference type="GO" id="GO:0006457">
    <property type="term" value="P:protein folding"/>
    <property type="evidence" value="ECO:0007669"/>
    <property type="project" value="UniProtKB-UniRule"/>
</dbReference>
<evidence type="ECO:0000313" key="16">
    <source>
        <dbReference type="EMBL" id="UEL49322.1"/>
    </source>
</evidence>
<evidence type="ECO:0000256" key="6">
    <source>
        <dbReference type="ARBA" id="ARBA00023110"/>
    </source>
</evidence>
<dbReference type="InterPro" id="IPR027304">
    <property type="entry name" value="Trigger_fact/SurA_dom_sf"/>
</dbReference>
<sequence>MKVELIKTEGNKVSFKLTVDNDKFESAIVKAYNKNKGKYNIPGFRKGKAPRKIIETNYGKGVFYSDAIDILFPEVYPSAIDELKIDPIDAPSIDIEEISKDNGLVILVDVEVKPSFELGEYKGVEVEKVEETINEDAVTAKLEEMREKGSRLVSVEREIANGDTANIDFEGFDGEVAFEGGKGENYELVIGSGSFIPGFEEQLVGKKVGEELEVNVTFPEEYHAENLAGKPVVFKVKVNDVKVKELPELNDEFAADTTEFNTLEELTADVKAKVEAEAAEAAKNELRNRVIEKVVANTEVEVPEAMVKNEIENQMMELNYQLQYQGFGMEQFLQMTGKTMEEFKAEFTANRRDEAVKNVKTSLVIEAIAKAEDVQVSEEEVDAEVQKMAEAYNMTVEQVKEALRPTDLKDMEGQLKIRKTIDLLVDSAKIA</sequence>
<keyword evidence="17" id="KW-1185">Reference proteome</keyword>
<dbReference type="SUPFAM" id="SSF109998">
    <property type="entry name" value="Triger factor/SurA peptide-binding domain-like"/>
    <property type="match status" value="1"/>
</dbReference>
<evidence type="ECO:0000256" key="3">
    <source>
        <dbReference type="ARBA" id="ARBA00013194"/>
    </source>
</evidence>
<dbReference type="PIRSF" id="PIRSF003095">
    <property type="entry name" value="Trigger_factor"/>
    <property type="match status" value="1"/>
</dbReference>
<keyword evidence="5 12" id="KW-0132">Cell division</keyword>
<evidence type="ECO:0000256" key="11">
    <source>
        <dbReference type="ARBA" id="ARBA00029986"/>
    </source>
</evidence>
<keyword evidence="8 12" id="KW-0413">Isomerase</keyword>
<dbReference type="EC" id="5.2.1.8" evidence="3 12"/>
<comment type="function">
    <text evidence="10 12">Involved in protein export. Acts as a chaperone by maintaining the newly synthesized protein in an open conformation. Functions as a peptidyl-prolyl cis-trans isomerase.</text>
</comment>
<feature type="domain" description="PPIase FKBP-type" evidence="15">
    <location>
        <begin position="162"/>
        <end position="252"/>
    </location>
</feature>
<comment type="catalytic activity">
    <reaction evidence="1 12 13">
        <text>[protein]-peptidylproline (omega=180) = [protein]-peptidylproline (omega=0)</text>
        <dbReference type="Rhea" id="RHEA:16237"/>
        <dbReference type="Rhea" id="RHEA-COMP:10747"/>
        <dbReference type="Rhea" id="RHEA-COMP:10748"/>
        <dbReference type="ChEBI" id="CHEBI:83833"/>
        <dbReference type="ChEBI" id="CHEBI:83834"/>
        <dbReference type="EC" id="5.2.1.8"/>
    </reaction>
</comment>
<dbReference type="KEGG" id="tem:JW646_07730"/>
<dbReference type="FunFam" id="3.10.50.40:FF:000001">
    <property type="entry name" value="Trigger factor"/>
    <property type="match status" value="1"/>
</dbReference>
<dbReference type="InterPro" id="IPR008880">
    <property type="entry name" value="Trigger_fac_C"/>
</dbReference>
<evidence type="ECO:0000259" key="15">
    <source>
        <dbReference type="PROSITE" id="PS50059"/>
    </source>
</evidence>
<evidence type="ECO:0000313" key="17">
    <source>
        <dbReference type="Proteomes" id="UP001198983"/>
    </source>
</evidence>
<comment type="domain">
    <text evidence="12">Consists of 3 domains; the N-terminus binds the ribosome, the middle domain has PPIase activity, while the C-terminus has intrinsic chaperone activity on its own.</text>
</comment>
<dbReference type="InterPro" id="IPR001179">
    <property type="entry name" value="PPIase_FKBP_dom"/>
</dbReference>
<dbReference type="InterPro" id="IPR005215">
    <property type="entry name" value="Trig_fac"/>
</dbReference>
<evidence type="ECO:0000256" key="13">
    <source>
        <dbReference type="PROSITE-ProRule" id="PRU00277"/>
    </source>
</evidence>
<evidence type="ECO:0000256" key="14">
    <source>
        <dbReference type="RuleBase" id="RU003914"/>
    </source>
</evidence>
<dbReference type="SUPFAM" id="SSF102735">
    <property type="entry name" value="Trigger factor ribosome-binding domain"/>
    <property type="match status" value="1"/>
</dbReference>
<keyword evidence="12" id="KW-0963">Cytoplasm</keyword>
<dbReference type="Proteomes" id="UP001198983">
    <property type="component" value="Chromosome"/>
</dbReference>
<evidence type="ECO:0000256" key="7">
    <source>
        <dbReference type="ARBA" id="ARBA00023186"/>
    </source>
</evidence>
<evidence type="ECO:0000256" key="10">
    <source>
        <dbReference type="ARBA" id="ARBA00024849"/>
    </source>
</evidence>
<dbReference type="GO" id="GO:0015031">
    <property type="term" value="P:protein transport"/>
    <property type="evidence" value="ECO:0007669"/>
    <property type="project" value="UniProtKB-UniRule"/>
</dbReference>
<dbReference type="NCBIfam" id="TIGR00115">
    <property type="entry name" value="tig"/>
    <property type="match status" value="1"/>
</dbReference>
<dbReference type="Pfam" id="PF00254">
    <property type="entry name" value="FKBP_C"/>
    <property type="match status" value="1"/>
</dbReference>
<dbReference type="InterPro" id="IPR036611">
    <property type="entry name" value="Trigger_fac_ribosome-bd_sf"/>
</dbReference>
<dbReference type="Gene3D" id="3.10.50.40">
    <property type="match status" value="1"/>
</dbReference>
<proteinExistence type="inferred from homology"/>
<evidence type="ECO:0000256" key="5">
    <source>
        <dbReference type="ARBA" id="ARBA00022618"/>
    </source>
</evidence>
<reference evidence="16 17" key="1">
    <citation type="journal article" date="2023" name="Int. J. Syst. Evol. Microbiol.">
        <title>Terrisporobacter hibernicus sp. nov., isolated from bovine faeces in Northern Ireland.</title>
        <authorList>
            <person name="Mitchell M."/>
            <person name="Nguyen S.V."/>
            <person name="Connor M."/>
            <person name="Fairley D.J."/>
            <person name="Donoghue O."/>
            <person name="Marshall H."/>
            <person name="Koolman L."/>
            <person name="McMullan G."/>
            <person name="Schaffer K.E."/>
            <person name="McGrath J.W."/>
            <person name="Fanning S."/>
        </authorList>
    </citation>
    <scope>NUCLEOTIDE SEQUENCE [LARGE SCALE GENOMIC DNA]</scope>
    <source>
        <strain evidence="16 17">MCA3</strain>
    </source>
</reference>
<dbReference type="Gene3D" id="1.10.3120.10">
    <property type="entry name" value="Trigger factor, C-terminal domain"/>
    <property type="match status" value="1"/>
</dbReference>
<evidence type="ECO:0000256" key="4">
    <source>
        <dbReference type="ARBA" id="ARBA00016902"/>
    </source>
</evidence>
<evidence type="ECO:0000256" key="12">
    <source>
        <dbReference type="HAMAP-Rule" id="MF_00303"/>
    </source>
</evidence>
<dbReference type="HAMAP" id="MF_00303">
    <property type="entry name" value="Trigger_factor_Tig"/>
    <property type="match status" value="1"/>
</dbReference>
<dbReference type="InterPro" id="IPR008881">
    <property type="entry name" value="Trigger_fac_ribosome-bd_bac"/>
</dbReference>
<dbReference type="GO" id="GO:0003755">
    <property type="term" value="F:peptidyl-prolyl cis-trans isomerase activity"/>
    <property type="evidence" value="ECO:0007669"/>
    <property type="project" value="UniProtKB-UniRule"/>
</dbReference>
<evidence type="ECO:0000256" key="1">
    <source>
        <dbReference type="ARBA" id="ARBA00000971"/>
    </source>
</evidence>
<dbReference type="GO" id="GO:0051301">
    <property type="term" value="P:cell division"/>
    <property type="evidence" value="ECO:0007669"/>
    <property type="project" value="UniProtKB-KW"/>
</dbReference>
<evidence type="ECO:0000256" key="8">
    <source>
        <dbReference type="ARBA" id="ARBA00023235"/>
    </source>
</evidence>
<dbReference type="Gene3D" id="3.30.70.1050">
    <property type="entry name" value="Trigger factor ribosome-binding domain"/>
    <property type="match status" value="1"/>
</dbReference>
<gene>
    <name evidence="12 16" type="primary">tig</name>
    <name evidence="16" type="ORF">JW646_07730</name>
</gene>
<dbReference type="GO" id="GO:0005737">
    <property type="term" value="C:cytoplasm"/>
    <property type="evidence" value="ECO:0007669"/>
    <property type="project" value="UniProtKB-SubCell"/>
</dbReference>
<keyword evidence="7 12" id="KW-0143">Chaperone</keyword>
<evidence type="ECO:0000256" key="9">
    <source>
        <dbReference type="ARBA" id="ARBA00023306"/>
    </source>
</evidence>
<dbReference type="PROSITE" id="PS50059">
    <property type="entry name" value="FKBP_PPIASE"/>
    <property type="match status" value="1"/>
</dbReference>
<evidence type="ECO:0000256" key="2">
    <source>
        <dbReference type="ARBA" id="ARBA00005464"/>
    </source>
</evidence>
<comment type="similarity">
    <text evidence="2 12 14">Belongs to the FKBP-type PPIase family. Tig subfamily.</text>
</comment>
<dbReference type="Pfam" id="PF05697">
    <property type="entry name" value="Trigger_N"/>
    <property type="match status" value="1"/>
</dbReference>
<dbReference type="AlphaFoldDB" id="A0AAX2ZJD9"/>
<organism evidence="16 17">
    <name type="scientific">Terrisporobacter hibernicus</name>
    <dbReference type="NCBI Taxonomy" id="2813371"/>
    <lineage>
        <taxon>Bacteria</taxon>
        <taxon>Bacillati</taxon>
        <taxon>Bacillota</taxon>
        <taxon>Clostridia</taxon>
        <taxon>Peptostreptococcales</taxon>
        <taxon>Peptostreptococcaceae</taxon>
        <taxon>Terrisporobacter</taxon>
    </lineage>
</organism>
<dbReference type="EMBL" id="CP081135">
    <property type="protein sequence ID" value="UEL49322.1"/>
    <property type="molecule type" value="Genomic_DNA"/>
</dbReference>
<dbReference type="InterPro" id="IPR037041">
    <property type="entry name" value="Trigger_fac_C_sf"/>
</dbReference>
<comment type="subcellular location">
    <subcellularLocation>
        <location evidence="12">Cytoplasm</location>
    </subcellularLocation>
    <text evidence="12">About half TF is bound to the ribosome near the polypeptide exit tunnel while the other half is free in the cytoplasm.</text>
</comment>
<name>A0AAX2ZJD9_9FIRM</name>
<dbReference type="Pfam" id="PF05698">
    <property type="entry name" value="Trigger_C"/>
    <property type="match status" value="1"/>
</dbReference>
<dbReference type="RefSeq" id="WP_228417182.1">
    <property type="nucleotide sequence ID" value="NZ_CP081135.1"/>
</dbReference>
<dbReference type="SUPFAM" id="SSF54534">
    <property type="entry name" value="FKBP-like"/>
    <property type="match status" value="1"/>
</dbReference>
<dbReference type="InterPro" id="IPR046357">
    <property type="entry name" value="PPIase_dom_sf"/>
</dbReference>